<feature type="region of interest" description="Disordered" evidence="1">
    <location>
        <begin position="275"/>
        <end position="294"/>
    </location>
</feature>
<feature type="compositionally biased region" description="Polar residues" evidence="1">
    <location>
        <begin position="477"/>
        <end position="494"/>
    </location>
</feature>
<feature type="compositionally biased region" description="Pro residues" evidence="1">
    <location>
        <begin position="1807"/>
        <end position="1818"/>
    </location>
</feature>
<feature type="compositionally biased region" description="Basic and acidic residues" evidence="1">
    <location>
        <begin position="697"/>
        <end position="739"/>
    </location>
</feature>
<feature type="compositionally biased region" description="Polar residues" evidence="1">
    <location>
        <begin position="1260"/>
        <end position="1271"/>
    </location>
</feature>
<feature type="region of interest" description="Disordered" evidence="1">
    <location>
        <begin position="1691"/>
        <end position="1720"/>
    </location>
</feature>
<feature type="compositionally biased region" description="Basic and acidic residues" evidence="1">
    <location>
        <begin position="432"/>
        <end position="441"/>
    </location>
</feature>
<evidence type="ECO:0000256" key="1">
    <source>
        <dbReference type="SAM" id="MobiDB-lite"/>
    </source>
</evidence>
<feature type="region of interest" description="Disordered" evidence="1">
    <location>
        <begin position="1123"/>
        <end position="1154"/>
    </location>
</feature>
<feature type="compositionally biased region" description="Polar residues" evidence="1">
    <location>
        <begin position="445"/>
        <end position="454"/>
    </location>
</feature>
<feature type="region of interest" description="Disordered" evidence="1">
    <location>
        <begin position="628"/>
        <end position="774"/>
    </location>
</feature>
<gene>
    <name evidence="2" type="primary">Necator_chrI.g1161</name>
    <name evidence="2" type="ORF">RB195_005035</name>
</gene>
<feature type="compositionally biased region" description="Polar residues" evidence="1">
    <location>
        <begin position="1284"/>
        <end position="1299"/>
    </location>
</feature>
<feature type="compositionally biased region" description="Basic and acidic residues" evidence="1">
    <location>
        <begin position="760"/>
        <end position="772"/>
    </location>
</feature>
<feature type="compositionally biased region" description="Polar residues" evidence="1">
    <location>
        <begin position="1786"/>
        <end position="1803"/>
    </location>
</feature>
<feature type="region of interest" description="Disordered" evidence="1">
    <location>
        <begin position="1775"/>
        <end position="1877"/>
    </location>
</feature>
<reference evidence="2 3" key="1">
    <citation type="submission" date="2023-08" db="EMBL/GenBank/DDBJ databases">
        <title>A Necator americanus chromosomal reference genome.</title>
        <authorList>
            <person name="Ilik V."/>
            <person name="Petrzelkova K.J."/>
            <person name="Pardy F."/>
            <person name="Fuh T."/>
            <person name="Niatou-Singa F.S."/>
            <person name="Gouil Q."/>
            <person name="Baker L."/>
            <person name="Ritchie M.E."/>
            <person name="Jex A.R."/>
            <person name="Gazzola D."/>
            <person name="Li H."/>
            <person name="Toshio Fujiwara R."/>
            <person name="Zhan B."/>
            <person name="Aroian R.V."/>
            <person name="Pafco B."/>
            <person name="Schwarz E.M."/>
        </authorList>
    </citation>
    <scope>NUCLEOTIDE SEQUENCE [LARGE SCALE GENOMIC DNA]</scope>
    <source>
        <strain evidence="2 3">Aroian</strain>
        <tissue evidence="2">Whole animal</tissue>
    </source>
</reference>
<dbReference type="Proteomes" id="UP001303046">
    <property type="component" value="Unassembled WGS sequence"/>
</dbReference>
<feature type="compositionally biased region" description="Basic residues" evidence="1">
    <location>
        <begin position="628"/>
        <end position="639"/>
    </location>
</feature>
<dbReference type="EMBL" id="JAVFWL010000001">
    <property type="protein sequence ID" value="KAK6727091.1"/>
    <property type="molecule type" value="Genomic_DNA"/>
</dbReference>
<feature type="region of interest" description="Disordered" evidence="1">
    <location>
        <begin position="510"/>
        <end position="540"/>
    </location>
</feature>
<feature type="region of interest" description="Disordered" evidence="1">
    <location>
        <begin position="1249"/>
        <end position="1312"/>
    </location>
</feature>
<evidence type="ECO:0000313" key="2">
    <source>
        <dbReference type="EMBL" id="KAK6727091.1"/>
    </source>
</evidence>
<name>A0ABR1BPS8_NECAM</name>
<feature type="compositionally biased region" description="Low complexity" evidence="1">
    <location>
        <begin position="188"/>
        <end position="203"/>
    </location>
</feature>
<feature type="compositionally biased region" description="Basic and acidic residues" evidence="1">
    <location>
        <begin position="648"/>
        <end position="676"/>
    </location>
</feature>
<feature type="region of interest" description="Disordered" evidence="1">
    <location>
        <begin position="1457"/>
        <end position="1506"/>
    </location>
</feature>
<feature type="compositionally biased region" description="Polar residues" evidence="1">
    <location>
        <begin position="1470"/>
        <end position="1481"/>
    </location>
</feature>
<accession>A0ABR1BPS8</accession>
<feature type="compositionally biased region" description="Polar residues" evidence="1">
    <location>
        <begin position="1406"/>
        <end position="1415"/>
    </location>
</feature>
<feature type="compositionally biased region" description="Basic residues" evidence="1">
    <location>
        <begin position="359"/>
        <end position="374"/>
    </location>
</feature>
<feature type="compositionally biased region" description="Low complexity" evidence="1">
    <location>
        <begin position="1496"/>
        <end position="1506"/>
    </location>
</feature>
<feature type="region of interest" description="Disordered" evidence="1">
    <location>
        <begin position="179"/>
        <end position="265"/>
    </location>
</feature>
<feature type="compositionally biased region" description="Basic and acidic residues" evidence="1">
    <location>
        <begin position="222"/>
        <end position="248"/>
    </location>
</feature>
<sequence>MREKRSKRFEAAPVYDNGRPHTAKMTRRWSANTAGRTTPTSQTLASTIEPSTYGTSWNSVRWNKPSTTGYRSHSAAIASRFEPKPYYSATQGTRTNASRFSNGTNEAAKAAAQVASLGPSVSARASRFDTSMRDGGNKYRNEAREILNKWTSRERNGADTSFKPKPMENMAANGYLNRTNEYSYRKAPSVTPTRTTTSSVSRYSTDRNSFLSPSPTPQPHTPRAERPWRQRLAESSRIRASLGDDYRSRLGSTDSAASGSRARTSYTPSFATSYVRSQVDSQPTQIMSRSYSPIRPRDEIYKSLTSTEKSPLLKARTPDVMSTSQESLRDEKKSHVGVSSVPKNPSIRESSLEREAERPKKKSSKERTARRNSRQRGYNQSSSSDDENDRSLTRTDTKRRRRRKKEMSTERGPLSPGSSAANGMPKSTDLSRTVKEDEQKKSIRTRPSTNSAGSAASACPSVAAIPQGQHGEKCRTSPHSSKTVSTAVTKGSVPTNDAKGVIVVEVTGPLKNDARSRLPERTPSTTEASSTVTRTQKSNDSCTLDDFVEIDSYESATDASSILEDESQYSAVVHFKPNKPKKRVAPVPGLWTVAGADEFISKNKKFARDQEKESATYVWALRNRATVTKRTKATPRKATIRVPAAGKTVEDKKNEMKKESKKEMKENIPADGKDQKNGGTSMITKLFTARTRPAPEPAKEKSDEVKPEAKNVLGDKKKEAEKKEIAASPKDAKKVEPQKKAQTKTEPQKGKKSSVTGPTKKNEETTKAEKVVPMKTVAAKEQQTQMAAVIKSKSSRAEGISAVLMAPMWLSLKNTKRIREKKPVVTQSVNHSFSKTPTALAAKKTLPQKKKSSSSVSLSCKASVVVNKTCEQKFTKKSVQSGAQVIVDKPIPDVNISHIHMRIKRPKRLVPIPEQQPVVEVKEPSVSKEVVRLRSADSEVKMSPLSQTRASEVLDDMRNSEPAHVVRRSSREEDYNSSGCLILPDQSLLEEYVKRKRGRLERLRSEPIRERDEPHCDSPANSTVSELLPACAVRVFERSPHGIPVITGPSRSVSRLSSVSVSSVNSNTPTRMLETLSSYNNFNSTPQGFLREHNNRIQIAKPIQFDPPKTPFEERLQQQANAIRRASAASSTNAQDLDRLSSPRRISHPADGMTSLSTSYTAAIAANSNSGRHERYAAHIPVNKSDSSGRQSTVSQDSQHSGALDSATKQMDQVIDQARQKHNQHRNKFKEAIDYLDQIFEDLKKEVDTGVEDKSKDRSITTVAPQHSTVISPPDNIRRPTVIHPNTSKPSTSAPNRNLRQVKPAQPPSPVEIVLPPPSAPTDRDSAEFDVTETIVLPKKTDKLDFTRRWLQDDLMSLAHQPPAPIMILPEPCSYYNDADEHSLGSCSAEVAAINLAGKKEKPKRSNGTTKNNSLEKPAPIRPQPCRPQPVYAAQGKTGGPRHFPVELEVPNIPRVSSFDHVPDRKEHANTNTWRSGSQEPFQAHGSVKSEDALRPSPSAFQSVSSFSNRANMRGSLRSLPDAGLIIRGKYHQVTPPKDPTLAIDQLCAELELNTDQPMTAQDKRRSFPTSFVHEKSFASGSTAYEQPIRRLNEKTQPYQQPKPLYHTAVSTQQPVHQTHSTVIGNNRLLQAQHQPPQQAVQHPPSQQRTTAQPPPAYTTHPVVRKAPQRQQKSLDEVTNMLNNVVNEFHTTQQQRKKPAPQHSHALYATPHSTNQSNPFETINQEKISPSRVEAMHNMFERNAVPAQSRWNHQAPAPFVARHREDDAYHEINEFATRPIKRATPPRQTHTNAVRYSPQSFATEYTPPYPSTQPPSHPPGRNGSATSSQNGGYYSSNSSGVGAPAYQQNHMTTRRSSIVGHQSISSRAPSIADDDDDDGFYDNIGTVRATCSPVPEKEHLHNAKPALLQFDDRRFSRSSEMDVASLSSHQLPPHAGWKPTKIGSFLRKIGGSSNRPPGSAASLVSLNKVANETPIKSGSLMKSNSLSTEPWKKMVIDGPRAPTRESTPSKGGFGTRIKNSIFGSKKRLNG</sequence>
<feature type="compositionally biased region" description="Polar residues" evidence="1">
    <location>
        <begin position="275"/>
        <end position="291"/>
    </location>
</feature>
<feature type="compositionally biased region" description="Low complexity" evidence="1">
    <location>
        <begin position="1632"/>
        <end position="1648"/>
    </location>
</feature>
<feature type="compositionally biased region" description="Basic and acidic residues" evidence="1">
    <location>
        <begin position="1249"/>
        <end position="1259"/>
    </location>
</feature>
<feature type="region of interest" description="Disordered" evidence="1">
    <location>
        <begin position="1632"/>
        <end position="1671"/>
    </location>
</feature>
<feature type="compositionally biased region" description="Polar residues" evidence="1">
    <location>
        <begin position="250"/>
        <end position="265"/>
    </location>
</feature>
<comment type="caution">
    <text evidence="2">The sequence shown here is derived from an EMBL/GenBank/DDBJ whole genome shotgun (WGS) entry which is preliminary data.</text>
</comment>
<feature type="compositionally biased region" description="Polar residues" evidence="1">
    <location>
        <begin position="29"/>
        <end position="43"/>
    </location>
</feature>
<keyword evidence="3" id="KW-1185">Reference proteome</keyword>
<feature type="compositionally biased region" description="Low complexity" evidence="1">
    <location>
        <begin position="1827"/>
        <end position="1840"/>
    </location>
</feature>
<feature type="compositionally biased region" description="Polar residues" evidence="1">
    <location>
        <begin position="1711"/>
        <end position="1720"/>
    </location>
</feature>
<feature type="region of interest" description="Disordered" evidence="1">
    <location>
        <begin position="1398"/>
        <end position="1445"/>
    </location>
</feature>
<feature type="compositionally biased region" description="Polar residues" evidence="1">
    <location>
        <begin position="1846"/>
        <end position="1868"/>
    </location>
</feature>
<feature type="compositionally biased region" description="Low complexity" evidence="1">
    <location>
        <begin position="1123"/>
        <end position="1135"/>
    </location>
</feature>
<protein>
    <submittedName>
        <fullName evidence="2">Uncharacterized protein</fullName>
    </submittedName>
</protein>
<feature type="region of interest" description="Disordered" evidence="1">
    <location>
        <begin position="1"/>
        <end position="43"/>
    </location>
</feature>
<feature type="region of interest" description="Disordered" evidence="1">
    <location>
        <begin position="304"/>
        <end position="494"/>
    </location>
</feature>
<feature type="region of interest" description="Disordered" evidence="1">
    <location>
        <begin position="1980"/>
        <end position="2030"/>
    </location>
</feature>
<proteinExistence type="predicted"/>
<feature type="region of interest" description="Disordered" evidence="1">
    <location>
        <begin position="1181"/>
        <end position="1208"/>
    </location>
</feature>
<feature type="compositionally biased region" description="Polar residues" evidence="1">
    <location>
        <begin position="1184"/>
        <end position="1208"/>
    </location>
</feature>
<evidence type="ECO:0000313" key="3">
    <source>
        <dbReference type="Proteomes" id="UP001303046"/>
    </source>
</evidence>
<feature type="compositionally biased region" description="Polar residues" evidence="1">
    <location>
        <begin position="522"/>
        <end position="540"/>
    </location>
</feature>
<organism evidence="2 3">
    <name type="scientific">Necator americanus</name>
    <name type="common">Human hookworm</name>
    <dbReference type="NCBI Taxonomy" id="51031"/>
    <lineage>
        <taxon>Eukaryota</taxon>
        <taxon>Metazoa</taxon>
        <taxon>Ecdysozoa</taxon>
        <taxon>Nematoda</taxon>
        <taxon>Chromadorea</taxon>
        <taxon>Rhabditida</taxon>
        <taxon>Rhabditina</taxon>
        <taxon>Rhabditomorpha</taxon>
        <taxon>Strongyloidea</taxon>
        <taxon>Ancylostomatidae</taxon>
        <taxon>Bunostominae</taxon>
        <taxon>Necator</taxon>
    </lineage>
</organism>